<sequence>MSLTRVRMFPAASRHRSIKAATVAFRAMQRTVVRLAGSSLRLIALPLCRKPALTYYQAQLRQSETPSTADQLASSSGGGSTAVPPPAETDAPKASLITRATNKGGELWSKLGKGPPDGWKRTVFNTGEKLMDKIEYEEWALKQIDPEVAPKPIKRAGQEQPQHVAIIYPDSVLSGSELLDALQKQLADREPHHKTRMYRFLLGSPITWPFALIPVVPNFPLFYMLWRGWSHWRAYKATMYLRDLFEHDNVKATNSARLNQIYAAHIDARIGSEQVESDAAKTGSDASSFANNTSNVNEDNTSSVKGEQASDAARTGSDASSFANAASNAAEHETTSKTHATATAAVPTQASSSEQKSDAAATGSDASSFANNSSTAVESKITSSDERSNRKEGESDAALTGSDASSFANDTSSVSASSSTSTSATETGTARRSTDASSSPADAPSLLLTKEDIPKICSTFGLDEQAAIDIRRAIEQAQVRLTNAQSPA</sequence>
<feature type="region of interest" description="Disordered" evidence="1">
    <location>
        <begin position="277"/>
        <end position="448"/>
    </location>
</feature>
<keyword evidence="3" id="KW-1185">Reference proteome</keyword>
<accession>G7E8U5</accession>
<dbReference type="Pfam" id="PF10173">
    <property type="entry name" value="Mit_KHE1"/>
    <property type="match status" value="1"/>
</dbReference>
<name>G7E8U5_MIXOS</name>
<dbReference type="AlphaFoldDB" id="G7E8U5"/>
<feature type="compositionally biased region" description="Polar residues" evidence="1">
    <location>
        <begin position="64"/>
        <end position="75"/>
    </location>
</feature>
<dbReference type="EMBL" id="BABT02000220">
    <property type="protein sequence ID" value="GAA99563.1"/>
    <property type="molecule type" value="Genomic_DNA"/>
</dbReference>
<evidence type="ECO:0000313" key="2">
    <source>
        <dbReference type="EMBL" id="GAA99563.1"/>
    </source>
</evidence>
<evidence type="ECO:0000313" key="3">
    <source>
        <dbReference type="Proteomes" id="UP000009131"/>
    </source>
</evidence>
<evidence type="ECO:0008006" key="4">
    <source>
        <dbReference type="Google" id="ProtNLM"/>
    </source>
</evidence>
<dbReference type="InterPro" id="IPR018786">
    <property type="entry name" value="Mit_KHE1"/>
</dbReference>
<feature type="compositionally biased region" description="Low complexity" evidence="1">
    <location>
        <begin position="404"/>
        <end position="445"/>
    </location>
</feature>
<dbReference type="Proteomes" id="UP000009131">
    <property type="component" value="Unassembled WGS sequence"/>
</dbReference>
<feature type="region of interest" description="Disordered" evidence="1">
    <location>
        <begin position="64"/>
        <end position="93"/>
    </location>
</feature>
<comment type="caution">
    <text evidence="2">The sequence shown here is derived from an EMBL/GenBank/DDBJ whole genome shotgun (WGS) entry which is preliminary data.</text>
</comment>
<protein>
    <recommendedName>
        <fullName evidence="4">Mitochondrial K+-H+ exchange-related-domain-containing protein</fullName>
    </recommendedName>
</protein>
<dbReference type="InParanoid" id="G7E8U5"/>
<reference evidence="2 3" key="2">
    <citation type="journal article" date="2012" name="Open Biol.">
        <title>Characteristics of nucleosomes and linker DNA regions on the genome of the basidiomycete Mixia osmundae revealed by mono- and dinucleosome mapping.</title>
        <authorList>
            <person name="Nishida H."/>
            <person name="Kondo S."/>
            <person name="Matsumoto T."/>
            <person name="Suzuki Y."/>
            <person name="Yoshikawa H."/>
            <person name="Taylor T.D."/>
            <person name="Sugiyama J."/>
        </authorList>
    </citation>
    <scope>NUCLEOTIDE SEQUENCE [LARGE SCALE GENOMIC DNA]</scope>
    <source>
        <strain evidence="3">CBS 9802 / IAM 14324 / JCM 22182 / KY 12970</strain>
    </source>
</reference>
<dbReference type="HOGENOM" id="CLU_043838_1_0_1"/>
<reference evidence="2 3" key="1">
    <citation type="journal article" date="2011" name="J. Gen. Appl. Microbiol.">
        <title>Draft genome sequencing of the enigmatic basidiomycete Mixia osmundae.</title>
        <authorList>
            <person name="Nishida H."/>
            <person name="Nagatsuka Y."/>
            <person name="Sugiyama J."/>
        </authorList>
    </citation>
    <scope>NUCLEOTIDE SEQUENCE [LARGE SCALE GENOMIC DNA]</scope>
    <source>
        <strain evidence="3">CBS 9802 / IAM 14324 / JCM 22182 / KY 12970</strain>
    </source>
</reference>
<proteinExistence type="predicted"/>
<feature type="compositionally biased region" description="Low complexity" evidence="1">
    <location>
        <begin position="358"/>
        <end position="370"/>
    </location>
</feature>
<feature type="compositionally biased region" description="Polar residues" evidence="1">
    <location>
        <begin position="371"/>
        <end position="382"/>
    </location>
</feature>
<dbReference type="GO" id="GO:1902600">
    <property type="term" value="P:proton transmembrane transport"/>
    <property type="evidence" value="ECO:0007669"/>
    <property type="project" value="TreeGrafter"/>
</dbReference>
<dbReference type="PANTHER" id="PTHR28062:SF1">
    <property type="entry name" value="TRANSMEMBRANE PROTEIN"/>
    <property type="match status" value="1"/>
</dbReference>
<dbReference type="eggNOG" id="KOG4539">
    <property type="taxonomic scope" value="Eukaryota"/>
</dbReference>
<feature type="compositionally biased region" description="Basic and acidic residues" evidence="1">
    <location>
        <begin position="383"/>
        <end position="394"/>
    </location>
</feature>
<gene>
    <name evidence="2" type="primary">Mo06264</name>
    <name evidence="2" type="ORF">E5Q_06264</name>
</gene>
<dbReference type="OrthoDB" id="5562676at2759"/>
<evidence type="ECO:0000256" key="1">
    <source>
        <dbReference type="SAM" id="MobiDB-lite"/>
    </source>
</evidence>
<dbReference type="PANTHER" id="PTHR28062">
    <property type="entry name" value="K+-H+ EXCHANGE-LIKE PROTEIN"/>
    <property type="match status" value="1"/>
</dbReference>
<feature type="compositionally biased region" description="Polar residues" evidence="1">
    <location>
        <begin position="284"/>
        <end position="305"/>
    </location>
</feature>
<feature type="compositionally biased region" description="Low complexity" evidence="1">
    <location>
        <begin position="317"/>
        <end position="329"/>
    </location>
</feature>
<dbReference type="GO" id="GO:0005743">
    <property type="term" value="C:mitochondrial inner membrane"/>
    <property type="evidence" value="ECO:0007669"/>
    <property type="project" value="TreeGrafter"/>
</dbReference>
<dbReference type="GO" id="GO:0006813">
    <property type="term" value="P:potassium ion transport"/>
    <property type="evidence" value="ECO:0007669"/>
    <property type="project" value="TreeGrafter"/>
</dbReference>
<organism evidence="2 3">
    <name type="scientific">Mixia osmundae (strain CBS 9802 / IAM 14324 / JCM 22182 / KY 12970)</name>
    <dbReference type="NCBI Taxonomy" id="764103"/>
    <lineage>
        <taxon>Eukaryota</taxon>
        <taxon>Fungi</taxon>
        <taxon>Dikarya</taxon>
        <taxon>Basidiomycota</taxon>
        <taxon>Pucciniomycotina</taxon>
        <taxon>Mixiomycetes</taxon>
        <taxon>Mixiales</taxon>
        <taxon>Mixiaceae</taxon>
        <taxon>Mixia</taxon>
    </lineage>
</organism>